<dbReference type="EMBL" id="JACHCC010000002">
    <property type="protein sequence ID" value="MBB6498513.1"/>
    <property type="molecule type" value="Genomic_DNA"/>
</dbReference>
<dbReference type="Proteomes" id="UP000521017">
    <property type="component" value="Unassembled WGS sequence"/>
</dbReference>
<feature type="transmembrane region" description="Helical" evidence="1">
    <location>
        <begin position="34"/>
        <end position="58"/>
    </location>
</feature>
<keyword evidence="1" id="KW-1133">Transmembrane helix</keyword>
<comment type="caution">
    <text evidence="2">The sequence shown here is derived from an EMBL/GenBank/DDBJ whole genome shotgun (WGS) entry which is preliminary data.</text>
</comment>
<keyword evidence="1" id="KW-0812">Transmembrane</keyword>
<dbReference type="AlphaFoldDB" id="A0A7X0MIJ8"/>
<gene>
    <name evidence="2" type="ORF">HDF25_000650</name>
</gene>
<proteinExistence type="predicted"/>
<sequence length="66" mass="7766">MLYVLSLIITLEFWHTWASLVKNFFMVGETEFGYILLLFFVLIKVVLVFLVLVPAIALQWMIKKKS</sequence>
<dbReference type="RefSeq" id="WP_184622708.1">
    <property type="nucleotide sequence ID" value="NZ_JACHCC010000002.1"/>
</dbReference>
<protein>
    <submittedName>
        <fullName evidence="2">Uncharacterized protein</fullName>
    </submittedName>
</protein>
<name>A0A7X0MIJ8_9SPHI</name>
<reference evidence="2 3" key="1">
    <citation type="submission" date="2020-08" db="EMBL/GenBank/DDBJ databases">
        <title>Genomic Encyclopedia of Type Strains, Phase IV (KMG-V): Genome sequencing to study the core and pangenomes of soil and plant-associated prokaryotes.</title>
        <authorList>
            <person name="Whitman W."/>
        </authorList>
    </citation>
    <scope>NUCLEOTIDE SEQUENCE [LARGE SCALE GENOMIC DNA]</scope>
    <source>
        <strain evidence="2 3">M2T3</strain>
    </source>
</reference>
<evidence type="ECO:0000313" key="3">
    <source>
        <dbReference type="Proteomes" id="UP000521017"/>
    </source>
</evidence>
<organism evidence="2 3">
    <name type="scientific">Pedobacter cryoconitis</name>
    <dbReference type="NCBI Taxonomy" id="188932"/>
    <lineage>
        <taxon>Bacteria</taxon>
        <taxon>Pseudomonadati</taxon>
        <taxon>Bacteroidota</taxon>
        <taxon>Sphingobacteriia</taxon>
        <taxon>Sphingobacteriales</taxon>
        <taxon>Sphingobacteriaceae</taxon>
        <taxon>Pedobacter</taxon>
    </lineage>
</organism>
<evidence type="ECO:0000313" key="2">
    <source>
        <dbReference type="EMBL" id="MBB6498513.1"/>
    </source>
</evidence>
<accession>A0A7X0MIJ8</accession>
<evidence type="ECO:0000256" key="1">
    <source>
        <dbReference type="SAM" id="Phobius"/>
    </source>
</evidence>
<keyword evidence="1" id="KW-0472">Membrane</keyword>